<gene>
    <name evidence="1" type="ORF">BAU18_000591</name>
</gene>
<accession>A0ABV0F1U7</accession>
<keyword evidence="2" id="KW-1185">Reference proteome</keyword>
<dbReference type="Proteomes" id="UP001429357">
    <property type="component" value="Unassembled WGS sequence"/>
</dbReference>
<sequence length="90" mass="10383">MGTLKGQVEKIHIIKMSNSPLVYFKLSGHNCLIAKHSLSFIADVTEGTNLVIYGYLNMKNQFICKKYAVIGKTQILIEFEQSKYPHRMRY</sequence>
<organism evidence="1 2">
    <name type="scientific">Enterococcus diestrammenae</name>
    <dbReference type="NCBI Taxonomy" id="1155073"/>
    <lineage>
        <taxon>Bacteria</taxon>
        <taxon>Bacillati</taxon>
        <taxon>Bacillota</taxon>
        <taxon>Bacilli</taxon>
        <taxon>Lactobacillales</taxon>
        <taxon>Enterococcaceae</taxon>
        <taxon>Enterococcus</taxon>
    </lineage>
</organism>
<proteinExistence type="predicted"/>
<evidence type="ECO:0000313" key="1">
    <source>
        <dbReference type="EMBL" id="MEO1781013.1"/>
    </source>
</evidence>
<name>A0ABV0F1U7_9ENTE</name>
<evidence type="ECO:0000313" key="2">
    <source>
        <dbReference type="Proteomes" id="UP001429357"/>
    </source>
</evidence>
<reference evidence="1" key="1">
    <citation type="submission" date="2016-06" db="EMBL/GenBank/DDBJ databases">
        <authorList>
            <person name="Van Tyne D."/>
        </authorList>
    </citation>
    <scope>NUCLEOTIDE SEQUENCE</scope>
    <source>
        <strain evidence="1">JM9A</strain>
    </source>
</reference>
<comment type="caution">
    <text evidence="1">The sequence shown here is derived from an EMBL/GenBank/DDBJ whole genome shotgun (WGS) entry which is preliminary data.</text>
</comment>
<reference evidence="1" key="2">
    <citation type="submission" date="2024-02" db="EMBL/GenBank/DDBJ databases">
        <title>The Genome Sequence of Enterococcus diestrammenae JM9A.</title>
        <authorList>
            <person name="Earl A."/>
            <person name="Manson A."/>
            <person name="Gilmore M."/>
            <person name="Sanders J."/>
            <person name="Shea T."/>
            <person name="Howe W."/>
            <person name="Livny J."/>
            <person name="Cuomo C."/>
            <person name="Neafsey D."/>
            <person name="Birren B."/>
        </authorList>
    </citation>
    <scope>NUCLEOTIDE SEQUENCE</scope>
    <source>
        <strain evidence="1">JM9A</strain>
    </source>
</reference>
<dbReference type="EMBL" id="MAEI02000001">
    <property type="protein sequence ID" value="MEO1781013.1"/>
    <property type="molecule type" value="Genomic_DNA"/>
</dbReference>
<protein>
    <recommendedName>
        <fullName evidence="3">Single-stranded DNA-binding protein</fullName>
    </recommendedName>
</protein>
<evidence type="ECO:0008006" key="3">
    <source>
        <dbReference type="Google" id="ProtNLM"/>
    </source>
</evidence>